<comment type="caution">
    <text evidence="2">The sequence shown here is derived from an EMBL/GenBank/DDBJ whole genome shotgun (WGS) entry which is preliminary data.</text>
</comment>
<feature type="region of interest" description="Disordered" evidence="1">
    <location>
        <begin position="148"/>
        <end position="182"/>
    </location>
</feature>
<accession>A0AA39C7X5</accession>
<evidence type="ECO:0000313" key="2">
    <source>
        <dbReference type="EMBL" id="KAK0159229.1"/>
    </source>
</evidence>
<gene>
    <name evidence="2" type="ORF">PV328_010137</name>
</gene>
<evidence type="ECO:0000313" key="3">
    <source>
        <dbReference type="Proteomes" id="UP001168990"/>
    </source>
</evidence>
<feature type="region of interest" description="Disordered" evidence="1">
    <location>
        <begin position="91"/>
        <end position="114"/>
    </location>
</feature>
<reference evidence="2" key="2">
    <citation type="submission" date="2023-03" db="EMBL/GenBank/DDBJ databases">
        <authorList>
            <person name="Inwood S.N."/>
            <person name="Skelly J.G."/>
            <person name="Guhlin J."/>
            <person name="Harrop T.W.R."/>
            <person name="Goldson S.G."/>
            <person name="Dearden P.K."/>
        </authorList>
    </citation>
    <scope>NUCLEOTIDE SEQUENCE</scope>
    <source>
        <strain evidence="2">Irish</strain>
        <tissue evidence="2">Whole body</tissue>
    </source>
</reference>
<feature type="compositionally biased region" description="Basic and acidic residues" evidence="1">
    <location>
        <begin position="573"/>
        <end position="594"/>
    </location>
</feature>
<dbReference type="EMBL" id="JAQQBS010001424">
    <property type="protein sequence ID" value="KAK0159229.1"/>
    <property type="molecule type" value="Genomic_DNA"/>
</dbReference>
<feature type="compositionally biased region" description="Polar residues" evidence="1">
    <location>
        <begin position="148"/>
        <end position="160"/>
    </location>
</feature>
<dbReference type="AlphaFoldDB" id="A0AA39C7X5"/>
<dbReference type="Proteomes" id="UP001168990">
    <property type="component" value="Unassembled WGS sequence"/>
</dbReference>
<protein>
    <submittedName>
        <fullName evidence="2">Uncharacterized protein</fullName>
    </submittedName>
</protein>
<feature type="region of interest" description="Disordered" evidence="1">
    <location>
        <begin position="572"/>
        <end position="607"/>
    </location>
</feature>
<organism evidence="2 3">
    <name type="scientific">Microctonus aethiopoides</name>
    <dbReference type="NCBI Taxonomy" id="144406"/>
    <lineage>
        <taxon>Eukaryota</taxon>
        <taxon>Metazoa</taxon>
        <taxon>Ecdysozoa</taxon>
        <taxon>Arthropoda</taxon>
        <taxon>Hexapoda</taxon>
        <taxon>Insecta</taxon>
        <taxon>Pterygota</taxon>
        <taxon>Neoptera</taxon>
        <taxon>Endopterygota</taxon>
        <taxon>Hymenoptera</taxon>
        <taxon>Apocrita</taxon>
        <taxon>Ichneumonoidea</taxon>
        <taxon>Braconidae</taxon>
        <taxon>Euphorinae</taxon>
        <taxon>Microctonus</taxon>
    </lineage>
</organism>
<evidence type="ECO:0000256" key="1">
    <source>
        <dbReference type="SAM" id="MobiDB-lite"/>
    </source>
</evidence>
<reference evidence="2" key="1">
    <citation type="journal article" date="2023" name="bioRxiv">
        <title>Scaffold-level genome assemblies of two parasitoid biocontrol wasps reveal the parthenogenesis mechanism and an associated novel virus.</title>
        <authorList>
            <person name="Inwood S."/>
            <person name="Skelly J."/>
            <person name="Guhlin J."/>
            <person name="Harrop T."/>
            <person name="Goldson S."/>
            <person name="Dearden P."/>
        </authorList>
    </citation>
    <scope>NUCLEOTIDE SEQUENCE</scope>
    <source>
        <strain evidence="2">Irish</strain>
        <tissue evidence="2">Whole body</tissue>
    </source>
</reference>
<feature type="compositionally biased region" description="Polar residues" evidence="1">
    <location>
        <begin position="171"/>
        <end position="182"/>
    </location>
</feature>
<name>A0AA39C7X5_9HYME</name>
<sequence length="672" mass="78205">MEKRKLLLDTNGGQRLFLKHPTIIDTQPKANHNVRNTDKSMIKVKHTLNNNSSDSRSISSPRLKSFPAEEMRKLYKSPRPNVFPFPTALTVSQSQTPTSGNNKNSGQGDSTLSQSTLPLMISHNYNQTLSQPYLTHPTSNQVQHSKIFTNSNSHHPSPDQQTHRPFVPNTPRYSSQKQLQTTLNSPTYASINEDNYNKDAKSPNEFIVQSKSESNNLNKTSSPSQYEEQPVGGRNAAIYRQAYLSQISSQDSNINQVRNDRNNLNRYSHQQMTSQMMKPSGAAWTQSMIAKNPELYCSCQYTKTKLVNNQRSINSSSVQQYQLDYSPRRLKNTQKDVNKNLTFTPAMIHDQELLVTTMRQQGISEEIMKRQFDALLTEQRRHLMYQQQFEISEENREESDEVEIPIRRRISKFNNDEKPEWMMRITPPRISYALIEKMENEWMKERKKFVRFDENFNEEQQQTQQQMQQKQECDYIENNQKYEMPFYNIYQQQPPLIYNAGHYCENLYCQTHGNLQQTQNNSGAMIKYKYQIKNGLQDTEHLINLNKINQCVQLNSVLDPDDPSMHNLLYRPTSEDIKQEMKERESSNGLENERNSNNPSLSSRKHLNNYDQFNSEYPTKEVYNTHSPEPHLEARIIGGIKYIARKMDNIPHSDAPEVLTGSKFPIHPVAFH</sequence>
<proteinExistence type="predicted"/>
<feature type="compositionally biased region" description="Polar residues" evidence="1">
    <location>
        <begin position="212"/>
        <end position="227"/>
    </location>
</feature>
<keyword evidence="3" id="KW-1185">Reference proteome</keyword>
<feature type="region of interest" description="Disordered" evidence="1">
    <location>
        <begin position="212"/>
        <end position="231"/>
    </location>
</feature>